<keyword evidence="10" id="KW-0067">ATP-binding</keyword>
<dbReference type="InterPro" id="IPR011009">
    <property type="entry name" value="Kinase-like_dom_sf"/>
</dbReference>
<dbReference type="CDD" id="cd14066">
    <property type="entry name" value="STKc_IRAK"/>
    <property type="match status" value="1"/>
</dbReference>
<keyword evidence="13" id="KW-0675">Receptor</keyword>
<feature type="compositionally biased region" description="Polar residues" evidence="15">
    <location>
        <begin position="620"/>
        <end position="636"/>
    </location>
</feature>
<evidence type="ECO:0000256" key="1">
    <source>
        <dbReference type="ARBA" id="ARBA00004167"/>
    </source>
</evidence>
<protein>
    <submittedName>
        <fullName evidence="20">Kinase, putative</fullName>
    </submittedName>
</protein>
<evidence type="ECO:0000256" key="7">
    <source>
        <dbReference type="ARBA" id="ARBA00022737"/>
    </source>
</evidence>
<dbReference type="PROSITE" id="PS50011">
    <property type="entry name" value="PROTEIN_KINASE_DOM"/>
    <property type="match status" value="1"/>
</dbReference>
<dbReference type="InterPro" id="IPR008271">
    <property type="entry name" value="Ser/Thr_kinase_AS"/>
</dbReference>
<keyword evidence="11 16" id="KW-1133">Transmembrane helix</keyword>
<feature type="domain" description="Protein kinase" evidence="18">
    <location>
        <begin position="308"/>
        <end position="606"/>
    </location>
</feature>
<feature type="domain" description="Gnk2-homologous" evidence="19">
    <location>
        <begin position="20"/>
        <end position="127"/>
    </location>
</feature>
<dbReference type="GO" id="GO:0007165">
    <property type="term" value="P:signal transduction"/>
    <property type="evidence" value="ECO:0000318"/>
    <property type="project" value="GO_Central"/>
</dbReference>
<evidence type="ECO:0000256" key="10">
    <source>
        <dbReference type="ARBA" id="ARBA00022840"/>
    </source>
</evidence>
<feature type="region of interest" description="Disordered" evidence="15">
    <location>
        <begin position="618"/>
        <end position="643"/>
    </location>
</feature>
<evidence type="ECO:0000256" key="8">
    <source>
        <dbReference type="ARBA" id="ARBA00022741"/>
    </source>
</evidence>
<reference evidence="21" key="1">
    <citation type="journal article" date="2010" name="Nat. Biotechnol.">
        <title>Draft genome sequence of the oilseed species Ricinus communis.</title>
        <authorList>
            <person name="Chan A.P."/>
            <person name="Crabtree J."/>
            <person name="Zhao Q."/>
            <person name="Lorenzi H."/>
            <person name="Orvis J."/>
            <person name="Puiu D."/>
            <person name="Melake-Berhan A."/>
            <person name="Jones K.M."/>
            <person name="Redman J."/>
            <person name="Chen G."/>
            <person name="Cahoon E.B."/>
            <person name="Gedil M."/>
            <person name="Stanke M."/>
            <person name="Haas B.J."/>
            <person name="Wortman J.R."/>
            <person name="Fraser-Liggett C.M."/>
            <person name="Ravel J."/>
            <person name="Rabinowicz P.D."/>
        </authorList>
    </citation>
    <scope>NUCLEOTIDE SEQUENCE [LARGE SCALE GENOMIC DNA]</scope>
    <source>
        <strain evidence="21">cv. Hale</strain>
    </source>
</reference>
<evidence type="ECO:0000256" key="16">
    <source>
        <dbReference type="SAM" id="Phobius"/>
    </source>
</evidence>
<dbReference type="GO" id="GO:0005886">
    <property type="term" value="C:plasma membrane"/>
    <property type="evidence" value="ECO:0000318"/>
    <property type="project" value="GO_Central"/>
</dbReference>
<evidence type="ECO:0000256" key="15">
    <source>
        <dbReference type="SAM" id="MobiDB-lite"/>
    </source>
</evidence>
<evidence type="ECO:0000259" key="18">
    <source>
        <dbReference type="PROSITE" id="PS50011"/>
    </source>
</evidence>
<dbReference type="Pfam" id="PF07714">
    <property type="entry name" value="PK_Tyr_Ser-Thr"/>
    <property type="match status" value="1"/>
</dbReference>
<name>B9RXT7_RICCO</name>
<accession>B9RXT7</accession>
<keyword evidence="14" id="KW-0325">Glycoprotein</keyword>
<dbReference type="Pfam" id="PF01657">
    <property type="entry name" value="Stress-antifung"/>
    <property type="match status" value="2"/>
</dbReference>
<organism evidence="20 21">
    <name type="scientific">Ricinus communis</name>
    <name type="common">Castor bean</name>
    <dbReference type="NCBI Taxonomy" id="3988"/>
    <lineage>
        <taxon>Eukaryota</taxon>
        <taxon>Viridiplantae</taxon>
        <taxon>Streptophyta</taxon>
        <taxon>Embryophyta</taxon>
        <taxon>Tracheophyta</taxon>
        <taxon>Spermatophyta</taxon>
        <taxon>Magnoliopsida</taxon>
        <taxon>eudicotyledons</taxon>
        <taxon>Gunneridae</taxon>
        <taxon>Pentapetalae</taxon>
        <taxon>rosids</taxon>
        <taxon>fabids</taxon>
        <taxon>Malpighiales</taxon>
        <taxon>Euphorbiaceae</taxon>
        <taxon>Acalyphoideae</taxon>
        <taxon>Acalypheae</taxon>
        <taxon>Ricinus</taxon>
    </lineage>
</organism>
<keyword evidence="9 20" id="KW-0418">Kinase</keyword>
<dbReference type="AlphaFoldDB" id="B9RXT7"/>
<keyword evidence="6 17" id="KW-0732">Signal</keyword>
<dbReference type="PANTHER" id="PTHR27002">
    <property type="entry name" value="RECEPTOR-LIKE SERINE/THREONINE-PROTEIN KINASE SD1-8"/>
    <property type="match status" value="1"/>
</dbReference>
<feature type="signal peptide" evidence="17">
    <location>
        <begin position="1"/>
        <end position="22"/>
    </location>
</feature>
<sequence length="643" mass="72012">MASIDFLPLIIYFLQFISLARGQTVCYDTGNFTNNGTYAKNRGLLLSSLTSNVTANGGFYTTSVGQDSDKVYGLVMCRPDSTEEACSDCVSSGIQDIVTTCPNQKEAILWGGGKYPPCIIRYADRPISGKMELDPSQSGYNTANLTSDIEEFNQIWSNLMEQVGTKASTGSSKIKAATGKANLTLFQNIYVLMQCTPDLSQSSCNYCLQQAVANYRSCCFGKVGGYTIKPSCWFRWDLYIFYTPIADSPQPSPHYLPSPLPLPSPTSPIVRDKKDIASRTVVIIVVPVVSFLVLVLSIYSLLTRNKPRKLTESVCERTDDISTTAESLQFDIGTIRGRLPDGVTIAVKRWSRYSKQGEVEFKNEVLLMAMLQHKNLVRLLGFCLEEKEKLLIYEFVPNSSLHYYVFDSNRRLLLDWKMRYNIIEGIARGILYIHEDSPTRIIHRDLKASNILLDEQMNPKISDFGTAKLFEADHSQIATRRIVGTYGYMPPEYVKHGKVSVKTDVFSFGVLLLEIISGQKANCFRDGRLEENLLTCAWRSWNEGAPLNLIDKVALCVGSRKEMIRCIHIGLLCVQEDVAKRPTMASVVLMLSDRSITLPRPSRPAFLMMQETLDKDLEASPNQEVTTEDPSVNEVSFSELGPR</sequence>
<dbReference type="EMBL" id="EQ973828">
    <property type="protein sequence ID" value="EEF43943.1"/>
    <property type="molecule type" value="Genomic_DNA"/>
</dbReference>
<dbReference type="InterPro" id="IPR002902">
    <property type="entry name" value="GNK2"/>
</dbReference>
<evidence type="ECO:0000259" key="19">
    <source>
        <dbReference type="PROSITE" id="PS51473"/>
    </source>
</evidence>
<feature type="chain" id="PRO_5002888795" evidence="17">
    <location>
        <begin position="23"/>
        <end position="643"/>
    </location>
</feature>
<evidence type="ECO:0000256" key="11">
    <source>
        <dbReference type="ARBA" id="ARBA00022989"/>
    </source>
</evidence>
<feature type="domain" description="Gnk2-homologous" evidence="19">
    <location>
        <begin position="133"/>
        <end position="241"/>
    </location>
</feature>
<proteinExistence type="predicted"/>
<dbReference type="FunFam" id="3.30.430.20:FF:000003">
    <property type="entry name" value="Cysteine-rich RLK (RECEPTOR-like protein kinase) 10"/>
    <property type="match status" value="1"/>
</dbReference>
<evidence type="ECO:0000256" key="2">
    <source>
        <dbReference type="ARBA" id="ARBA00022527"/>
    </source>
</evidence>
<dbReference type="PROSITE" id="PS51473">
    <property type="entry name" value="GNK2"/>
    <property type="match status" value="2"/>
</dbReference>
<keyword evidence="12 16" id="KW-0472">Membrane</keyword>
<gene>
    <name evidence="20" type="ORF">RCOM_0906170</name>
</gene>
<keyword evidence="21" id="KW-1185">Reference proteome</keyword>
<dbReference type="InterPro" id="IPR038408">
    <property type="entry name" value="GNK2_sf"/>
</dbReference>
<dbReference type="Gene3D" id="3.30.430.20">
    <property type="entry name" value="Gnk2 domain, C-X8-C-X2-C motif"/>
    <property type="match status" value="2"/>
</dbReference>
<evidence type="ECO:0000256" key="6">
    <source>
        <dbReference type="ARBA" id="ARBA00022729"/>
    </source>
</evidence>
<dbReference type="PANTHER" id="PTHR27002:SF1070">
    <property type="entry name" value="PUTATIVE-RELATED"/>
    <property type="match status" value="1"/>
</dbReference>
<dbReference type="Gene3D" id="1.10.510.10">
    <property type="entry name" value="Transferase(Phosphotransferase) domain 1"/>
    <property type="match status" value="1"/>
</dbReference>
<dbReference type="FunFam" id="1.10.510.10:FF:000343">
    <property type="entry name" value="Cysteine-rich receptor-like protein kinase 28"/>
    <property type="match status" value="1"/>
</dbReference>
<dbReference type="STRING" id="3988.B9RXT7"/>
<dbReference type="GO" id="GO:0004674">
    <property type="term" value="F:protein serine/threonine kinase activity"/>
    <property type="evidence" value="ECO:0000318"/>
    <property type="project" value="GO_Central"/>
</dbReference>
<keyword evidence="3" id="KW-0597">Phosphoprotein</keyword>
<keyword evidence="5 16" id="KW-0812">Transmembrane</keyword>
<dbReference type="InterPro" id="IPR001245">
    <property type="entry name" value="Ser-Thr/Tyr_kinase_cat_dom"/>
</dbReference>
<dbReference type="InParanoid" id="B9RXT7"/>
<evidence type="ECO:0000256" key="3">
    <source>
        <dbReference type="ARBA" id="ARBA00022553"/>
    </source>
</evidence>
<evidence type="ECO:0000256" key="9">
    <source>
        <dbReference type="ARBA" id="ARBA00022777"/>
    </source>
</evidence>
<evidence type="ECO:0000313" key="21">
    <source>
        <dbReference type="Proteomes" id="UP000008311"/>
    </source>
</evidence>
<dbReference type="PROSITE" id="PS00108">
    <property type="entry name" value="PROTEIN_KINASE_ST"/>
    <property type="match status" value="1"/>
</dbReference>
<dbReference type="CDD" id="cd23509">
    <property type="entry name" value="Gnk2-like"/>
    <property type="match status" value="2"/>
</dbReference>
<dbReference type="Proteomes" id="UP000008311">
    <property type="component" value="Unassembled WGS sequence"/>
</dbReference>
<keyword evidence="4" id="KW-0808">Transferase</keyword>
<evidence type="ECO:0000256" key="5">
    <source>
        <dbReference type="ARBA" id="ARBA00022692"/>
    </source>
</evidence>
<evidence type="ECO:0000313" key="20">
    <source>
        <dbReference type="EMBL" id="EEF43943.1"/>
    </source>
</evidence>
<dbReference type="Gene3D" id="3.30.200.20">
    <property type="entry name" value="Phosphorylase Kinase, domain 1"/>
    <property type="match status" value="1"/>
</dbReference>
<keyword evidence="8" id="KW-0547">Nucleotide-binding</keyword>
<dbReference type="GO" id="GO:0005524">
    <property type="term" value="F:ATP binding"/>
    <property type="evidence" value="ECO:0007669"/>
    <property type="project" value="UniProtKB-KW"/>
</dbReference>
<dbReference type="FunFam" id="3.30.430.20:FF:000007">
    <property type="entry name" value="Cysteine-rich receptor-like protein kinase 11"/>
    <property type="match status" value="1"/>
</dbReference>
<evidence type="ECO:0000256" key="4">
    <source>
        <dbReference type="ARBA" id="ARBA00022679"/>
    </source>
</evidence>
<keyword evidence="7" id="KW-0677">Repeat</keyword>
<dbReference type="SUPFAM" id="SSF56112">
    <property type="entry name" value="Protein kinase-like (PK-like)"/>
    <property type="match status" value="1"/>
</dbReference>
<dbReference type="eggNOG" id="ENOG502SE86">
    <property type="taxonomic scope" value="Eukaryota"/>
</dbReference>
<evidence type="ECO:0000256" key="17">
    <source>
        <dbReference type="SAM" id="SignalP"/>
    </source>
</evidence>
<evidence type="ECO:0000256" key="13">
    <source>
        <dbReference type="ARBA" id="ARBA00023170"/>
    </source>
</evidence>
<feature type="transmembrane region" description="Helical" evidence="16">
    <location>
        <begin position="281"/>
        <end position="302"/>
    </location>
</feature>
<evidence type="ECO:0000256" key="12">
    <source>
        <dbReference type="ARBA" id="ARBA00023136"/>
    </source>
</evidence>
<comment type="subcellular location">
    <subcellularLocation>
        <location evidence="1">Membrane</location>
        <topology evidence="1">Single-pass membrane protein</topology>
    </subcellularLocation>
</comment>
<dbReference type="InterPro" id="IPR000719">
    <property type="entry name" value="Prot_kinase_dom"/>
</dbReference>
<keyword evidence="2" id="KW-0723">Serine/threonine-protein kinase</keyword>
<evidence type="ECO:0000256" key="14">
    <source>
        <dbReference type="ARBA" id="ARBA00023180"/>
    </source>
</evidence>
<dbReference type="SMART" id="SM00220">
    <property type="entry name" value="S_TKc"/>
    <property type="match status" value="1"/>
</dbReference>
<dbReference type="GO" id="GO:0006955">
    <property type="term" value="P:immune response"/>
    <property type="evidence" value="ECO:0000318"/>
    <property type="project" value="GO_Central"/>
</dbReference>